<gene>
    <name evidence="1" type="ORF">B4U45_13940</name>
    <name evidence="2" type="ORF">LAUMK42_00005</name>
    <name evidence="3" type="ORF">LAUMK4_05399</name>
</gene>
<evidence type="ECO:0000313" key="1">
    <source>
        <dbReference type="EMBL" id="ORC07536.1"/>
    </source>
</evidence>
<sequence length="80" mass="8534">MVTAPAAQSTFTSIGLMAKYTLVLGASLRRARFEDILSFDPMLRGGYTAVACDTWQPDINNVTQNAAAATGFFTTGRGIN</sequence>
<dbReference type="Proteomes" id="UP000192335">
    <property type="component" value="Unassembled WGS sequence"/>
</dbReference>
<evidence type="ECO:0000313" key="3">
    <source>
        <dbReference type="EMBL" id="VBA31187.1"/>
    </source>
</evidence>
<reference evidence="1 4" key="1">
    <citation type="submission" date="2017-02" db="EMBL/GenBank/DDBJ databases">
        <title>Mycobacterium kansasii genomes.</title>
        <authorList>
            <person name="Borowka P."/>
            <person name="Strapagiel D."/>
            <person name="Marciniak B."/>
            <person name="Lach J."/>
            <person name="Bakula Z."/>
            <person name="Van Ingen J."/>
            <person name="Safianowska A."/>
            <person name="Brzostek A."/>
            <person name="Dziadek J."/>
            <person name="Jagielski T."/>
        </authorList>
    </citation>
    <scope>NUCLEOTIDE SEQUENCE [LARGE SCALE GENOMIC DNA]</scope>
    <source>
        <strain evidence="1 4">12MK</strain>
    </source>
</reference>
<dbReference type="GeneID" id="66598451"/>
<keyword evidence="5" id="KW-1185">Reference proteome</keyword>
<protein>
    <submittedName>
        <fullName evidence="1">Uncharacterized protein</fullName>
    </submittedName>
</protein>
<proteinExistence type="predicted"/>
<accession>A0A1X0L9T1</accession>
<evidence type="ECO:0000313" key="4">
    <source>
        <dbReference type="Proteomes" id="UP000192335"/>
    </source>
</evidence>
<dbReference type="Proteomes" id="UP000279331">
    <property type="component" value="Unassembled WGS sequence"/>
</dbReference>
<organism evidence="1 4">
    <name type="scientific">Mycobacterium persicum</name>
    <dbReference type="NCBI Taxonomy" id="1487726"/>
    <lineage>
        <taxon>Bacteria</taxon>
        <taxon>Bacillati</taxon>
        <taxon>Actinomycetota</taxon>
        <taxon>Actinomycetes</taxon>
        <taxon>Mycobacteriales</taxon>
        <taxon>Mycobacteriaceae</taxon>
        <taxon>Mycobacterium</taxon>
    </lineage>
</organism>
<reference evidence="5 6" key="2">
    <citation type="submission" date="2018-09" db="EMBL/GenBank/DDBJ databases">
        <authorList>
            <person name="Tagini F."/>
        </authorList>
    </citation>
    <scope>NUCLEOTIDE SEQUENCE [LARGE SCALE GENOMIC DNA]</scope>
    <source>
        <strain evidence="3 5">MK4</strain>
        <strain evidence="2 6">MK42</strain>
    </source>
</reference>
<evidence type="ECO:0000313" key="2">
    <source>
        <dbReference type="EMBL" id="VAZ81202.1"/>
    </source>
</evidence>
<evidence type="ECO:0000313" key="5">
    <source>
        <dbReference type="Proteomes" id="UP000271464"/>
    </source>
</evidence>
<evidence type="ECO:0000313" key="6">
    <source>
        <dbReference type="Proteomes" id="UP000279331"/>
    </source>
</evidence>
<name>A0A1X0L9T1_9MYCO</name>
<dbReference type="EMBL" id="UPHM01000147">
    <property type="protein sequence ID" value="VBA31187.1"/>
    <property type="molecule type" value="Genomic_DNA"/>
</dbReference>
<dbReference type="Proteomes" id="UP000271464">
    <property type="component" value="Unassembled WGS sequence"/>
</dbReference>
<dbReference type="EMBL" id="UPHL01000001">
    <property type="protein sequence ID" value="VAZ81202.1"/>
    <property type="molecule type" value="Genomic_DNA"/>
</dbReference>
<dbReference type="AlphaFoldDB" id="A0A1X0L9T1"/>
<comment type="caution">
    <text evidence="1">The sequence shown here is derived from an EMBL/GenBank/DDBJ whole genome shotgun (WGS) entry which is preliminary data.</text>
</comment>
<dbReference type="EMBL" id="MWQA01000001">
    <property type="protein sequence ID" value="ORC07536.1"/>
    <property type="molecule type" value="Genomic_DNA"/>
</dbReference>
<dbReference type="RefSeq" id="WP_099223991.1">
    <property type="nucleotide sequence ID" value="NZ_CADEAW010000135.1"/>
</dbReference>